<evidence type="ECO:0000313" key="3">
    <source>
        <dbReference type="Proteomes" id="UP000642748"/>
    </source>
</evidence>
<gene>
    <name evidence="2" type="ORF">Raf01_34780</name>
</gene>
<sequence>MADPAGHPEPEEIEIGAVLHALADANRRKVVTDLWNAPVGEERTCQSFALPVSKSTLTHHFKILRESGLVWSIDKGNRNDVSLRREDLEARFPGLLKAVVSGSLHPAA</sequence>
<dbReference type="Pfam" id="PF01022">
    <property type="entry name" value="HTH_5"/>
    <property type="match status" value="1"/>
</dbReference>
<accession>A0A8J3QUY7</accession>
<feature type="domain" description="HTH arsR-type" evidence="1">
    <location>
        <begin position="7"/>
        <end position="103"/>
    </location>
</feature>
<dbReference type="InterPro" id="IPR036390">
    <property type="entry name" value="WH_DNA-bd_sf"/>
</dbReference>
<dbReference type="CDD" id="cd00090">
    <property type="entry name" value="HTH_ARSR"/>
    <property type="match status" value="1"/>
</dbReference>
<dbReference type="Proteomes" id="UP000642748">
    <property type="component" value="Unassembled WGS sequence"/>
</dbReference>
<dbReference type="PRINTS" id="PR00778">
    <property type="entry name" value="HTHARSR"/>
</dbReference>
<dbReference type="EMBL" id="BONZ01000032">
    <property type="protein sequence ID" value="GIH15306.1"/>
    <property type="molecule type" value="Genomic_DNA"/>
</dbReference>
<dbReference type="GO" id="GO:0003700">
    <property type="term" value="F:DNA-binding transcription factor activity"/>
    <property type="evidence" value="ECO:0007669"/>
    <property type="project" value="InterPro"/>
</dbReference>
<dbReference type="InterPro" id="IPR011991">
    <property type="entry name" value="ArsR-like_HTH"/>
</dbReference>
<evidence type="ECO:0000313" key="2">
    <source>
        <dbReference type="EMBL" id="GIH15306.1"/>
    </source>
</evidence>
<dbReference type="SMART" id="SM00418">
    <property type="entry name" value="HTH_ARSR"/>
    <property type="match status" value="1"/>
</dbReference>
<protein>
    <submittedName>
        <fullName evidence="2">Transcriptional regulator</fullName>
    </submittedName>
</protein>
<dbReference type="Gene3D" id="1.10.10.10">
    <property type="entry name" value="Winged helix-like DNA-binding domain superfamily/Winged helix DNA-binding domain"/>
    <property type="match status" value="1"/>
</dbReference>
<dbReference type="SUPFAM" id="SSF46785">
    <property type="entry name" value="Winged helix' DNA-binding domain"/>
    <property type="match status" value="1"/>
</dbReference>
<comment type="caution">
    <text evidence="2">The sequence shown here is derived from an EMBL/GenBank/DDBJ whole genome shotgun (WGS) entry which is preliminary data.</text>
</comment>
<reference evidence="2" key="1">
    <citation type="submission" date="2021-01" db="EMBL/GenBank/DDBJ databases">
        <title>Whole genome shotgun sequence of Rugosimonospora africana NBRC 104875.</title>
        <authorList>
            <person name="Komaki H."/>
            <person name="Tamura T."/>
        </authorList>
    </citation>
    <scope>NUCLEOTIDE SEQUENCE</scope>
    <source>
        <strain evidence="2">NBRC 104875</strain>
    </source>
</reference>
<organism evidence="2 3">
    <name type="scientific">Rugosimonospora africana</name>
    <dbReference type="NCBI Taxonomy" id="556532"/>
    <lineage>
        <taxon>Bacteria</taxon>
        <taxon>Bacillati</taxon>
        <taxon>Actinomycetota</taxon>
        <taxon>Actinomycetes</taxon>
        <taxon>Micromonosporales</taxon>
        <taxon>Micromonosporaceae</taxon>
        <taxon>Rugosimonospora</taxon>
    </lineage>
</organism>
<dbReference type="AlphaFoldDB" id="A0A8J3QUY7"/>
<dbReference type="InterPro" id="IPR001845">
    <property type="entry name" value="HTH_ArsR_DNA-bd_dom"/>
</dbReference>
<dbReference type="RefSeq" id="WP_203918938.1">
    <property type="nucleotide sequence ID" value="NZ_BONZ01000032.1"/>
</dbReference>
<keyword evidence="3" id="KW-1185">Reference proteome</keyword>
<name>A0A8J3QUY7_9ACTN</name>
<dbReference type="PROSITE" id="PS50987">
    <property type="entry name" value="HTH_ARSR_2"/>
    <property type="match status" value="1"/>
</dbReference>
<proteinExistence type="predicted"/>
<evidence type="ECO:0000259" key="1">
    <source>
        <dbReference type="PROSITE" id="PS50987"/>
    </source>
</evidence>
<dbReference type="InterPro" id="IPR036388">
    <property type="entry name" value="WH-like_DNA-bd_sf"/>
</dbReference>